<dbReference type="PANTHER" id="PTHR18968">
    <property type="entry name" value="THIAMINE PYROPHOSPHATE ENZYMES"/>
    <property type="match status" value="1"/>
</dbReference>
<evidence type="ECO:0000259" key="4">
    <source>
        <dbReference type="Pfam" id="PF00205"/>
    </source>
</evidence>
<organism evidence="7 8">
    <name type="scientific">Pleomorphomonas diazotrophica</name>
    <dbReference type="NCBI Taxonomy" id="1166257"/>
    <lineage>
        <taxon>Bacteria</taxon>
        <taxon>Pseudomonadati</taxon>
        <taxon>Pseudomonadota</taxon>
        <taxon>Alphaproteobacteria</taxon>
        <taxon>Hyphomicrobiales</taxon>
        <taxon>Pleomorphomonadaceae</taxon>
        <taxon>Pleomorphomonas</taxon>
    </lineage>
</organism>
<name>A0A1I4QCU0_9HYPH</name>
<dbReference type="PANTHER" id="PTHR18968:SF167">
    <property type="entry name" value="ACETOLACTATE SYNTHASE LARGE SUBUNIT ILVB2-RELATED"/>
    <property type="match status" value="1"/>
</dbReference>
<dbReference type="GO" id="GO:0000287">
    <property type="term" value="F:magnesium ion binding"/>
    <property type="evidence" value="ECO:0007669"/>
    <property type="project" value="InterPro"/>
</dbReference>
<feature type="domain" description="Thiamine pyrophosphate enzyme TPP-binding" evidence="5">
    <location>
        <begin position="400"/>
        <end position="538"/>
    </location>
</feature>
<dbReference type="GO" id="GO:0005948">
    <property type="term" value="C:acetolactate synthase complex"/>
    <property type="evidence" value="ECO:0007669"/>
    <property type="project" value="TreeGrafter"/>
</dbReference>
<dbReference type="GO" id="GO:0009099">
    <property type="term" value="P:L-valine biosynthetic process"/>
    <property type="evidence" value="ECO:0007669"/>
    <property type="project" value="TreeGrafter"/>
</dbReference>
<dbReference type="InterPro" id="IPR029035">
    <property type="entry name" value="DHS-like_NAD/FAD-binding_dom"/>
</dbReference>
<dbReference type="CDD" id="cd07035">
    <property type="entry name" value="TPP_PYR_POX_like"/>
    <property type="match status" value="1"/>
</dbReference>
<dbReference type="InterPro" id="IPR045229">
    <property type="entry name" value="TPP_enz"/>
</dbReference>
<evidence type="ECO:0000256" key="2">
    <source>
        <dbReference type="ARBA" id="ARBA00023052"/>
    </source>
</evidence>
<dbReference type="SUPFAM" id="SSF52467">
    <property type="entry name" value="DHS-like NAD/FAD-binding domain"/>
    <property type="match status" value="1"/>
</dbReference>
<evidence type="ECO:0000256" key="3">
    <source>
        <dbReference type="RuleBase" id="RU362132"/>
    </source>
</evidence>
<dbReference type="GO" id="GO:0050660">
    <property type="term" value="F:flavin adenine dinucleotide binding"/>
    <property type="evidence" value="ECO:0007669"/>
    <property type="project" value="TreeGrafter"/>
</dbReference>
<dbReference type="Gene3D" id="3.40.50.1220">
    <property type="entry name" value="TPP-binding domain"/>
    <property type="match status" value="1"/>
</dbReference>
<evidence type="ECO:0000256" key="1">
    <source>
        <dbReference type="ARBA" id="ARBA00007812"/>
    </source>
</evidence>
<accession>A0A1I4QCU0</accession>
<comment type="caution">
    <text evidence="7">The sequence shown here is derived from an EMBL/GenBank/DDBJ whole genome shotgun (WGS) entry which is preliminary data.</text>
</comment>
<dbReference type="InterPro" id="IPR029061">
    <property type="entry name" value="THDP-binding"/>
</dbReference>
<evidence type="ECO:0000313" key="7">
    <source>
        <dbReference type="EMBL" id="PKR90788.1"/>
    </source>
</evidence>
<feature type="domain" description="Thiamine pyrophosphate enzyme central" evidence="4">
    <location>
        <begin position="199"/>
        <end position="331"/>
    </location>
</feature>
<dbReference type="CDD" id="cd00568">
    <property type="entry name" value="TPP_enzymes"/>
    <property type="match status" value="1"/>
</dbReference>
<dbReference type="GO" id="GO:0003984">
    <property type="term" value="F:acetolactate synthase activity"/>
    <property type="evidence" value="ECO:0007669"/>
    <property type="project" value="TreeGrafter"/>
</dbReference>
<dbReference type="InterPro" id="IPR012001">
    <property type="entry name" value="Thiamin_PyroP_enz_TPP-bd_dom"/>
</dbReference>
<dbReference type="InterPro" id="IPR000399">
    <property type="entry name" value="TPP-bd_CS"/>
</dbReference>
<dbReference type="GO" id="GO:0030976">
    <property type="term" value="F:thiamine pyrophosphate binding"/>
    <property type="evidence" value="ECO:0007669"/>
    <property type="project" value="InterPro"/>
</dbReference>
<dbReference type="Pfam" id="PF02776">
    <property type="entry name" value="TPP_enzyme_N"/>
    <property type="match status" value="1"/>
</dbReference>
<dbReference type="InterPro" id="IPR012000">
    <property type="entry name" value="Thiamin_PyroP_enz_cen_dom"/>
</dbReference>
<sequence>MLQVRDAVSGGRAIVDALIANGVDTLFGLPGVQTYPLFDALALSADRIRTYGARHEQASGYMAFGYARSTGRPGVFSVVPGPGILNAGAALITALGCCAPVLLITGNVPTSFEGRGRGHLHEIPDQLGLLRRMTKWSARIERAEDAPDLVNEAFRQMLSGRPGPVALEMAWDSMGETAIVEPPGAAIIPPPPEPDAAEIDAAARLLVTARRPMIMAGSGAQHAAEEVRAIATLLDAPVTALRGGRGIVAESDPLGLSSAVAHRLYKETDVVLGVGTRLELPTMRWTGMMTYHERLPGGRKLVRIDIDPEELVRLKADAPVVADAKLGLRALIAAIRRLEADAPGRDGATIRSEICAAKAAVESEIAKIQPEVNYLRAIRAALPDDGFFLTELCQAGFASYFAWEAKLPRTYVSEGYQGTLGYGFPTALGVKVANPGRKVLAVCGDGGFLFGLQELATAAQEGIGVVAVVFDNGAYGNVRRDQRTRFEGRFIASDLRNPDFPKLAEAFGIEAHSVRSPAELTDILPKALAAEETVLIHVVVPRDGEASPWPLIHPTS</sequence>
<evidence type="ECO:0008006" key="9">
    <source>
        <dbReference type="Google" id="ProtNLM"/>
    </source>
</evidence>
<evidence type="ECO:0000259" key="6">
    <source>
        <dbReference type="Pfam" id="PF02776"/>
    </source>
</evidence>
<keyword evidence="8" id="KW-1185">Reference proteome</keyword>
<dbReference type="OrthoDB" id="4494979at2"/>
<dbReference type="GO" id="GO:0009097">
    <property type="term" value="P:isoleucine biosynthetic process"/>
    <property type="evidence" value="ECO:0007669"/>
    <property type="project" value="TreeGrafter"/>
</dbReference>
<feature type="domain" description="Thiamine pyrophosphate enzyme N-terminal TPP-binding" evidence="6">
    <location>
        <begin position="9"/>
        <end position="128"/>
    </location>
</feature>
<dbReference type="AlphaFoldDB" id="A0A1I4QCU0"/>
<protein>
    <recommendedName>
        <fullName evidence="9">Thiamine pyrophosphate-binding protein</fullName>
    </recommendedName>
</protein>
<dbReference type="Proteomes" id="UP000233491">
    <property type="component" value="Unassembled WGS sequence"/>
</dbReference>
<dbReference type="SUPFAM" id="SSF52518">
    <property type="entry name" value="Thiamin diphosphate-binding fold (THDP-binding)"/>
    <property type="match status" value="2"/>
</dbReference>
<dbReference type="EMBL" id="PJNW01000002">
    <property type="protein sequence ID" value="PKR90788.1"/>
    <property type="molecule type" value="Genomic_DNA"/>
</dbReference>
<dbReference type="Pfam" id="PF00205">
    <property type="entry name" value="TPP_enzyme_M"/>
    <property type="match status" value="1"/>
</dbReference>
<dbReference type="NCBIfam" id="NF006122">
    <property type="entry name" value="PRK08266.1"/>
    <property type="match status" value="1"/>
</dbReference>
<reference evidence="7 8" key="1">
    <citation type="submission" date="2017-12" db="EMBL/GenBank/DDBJ databases">
        <title>Anaerobic carbon monoxide metabolism by Pleomorphomonas carboxyditropha sp. nov., a new mesophilic hydrogenogenic carboxidotroph.</title>
        <authorList>
            <person name="Esquivel-Elizondo S."/>
            <person name="Krajmalnik-Brown R."/>
        </authorList>
    </citation>
    <scope>NUCLEOTIDE SEQUENCE [LARGE SCALE GENOMIC DNA]</scope>
    <source>
        <strain evidence="7 8">R5-392</strain>
    </source>
</reference>
<evidence type="ECO:0000259" key="5">
    <source>
        <dbReference type="Pfam" id="PF02775"/>
    </source>
</evidence>
<gene>
    <name evidence="7" type="ORF">CXZ10_05390</name>
</gene>
<dbReference type="Gene3D" id="3.40.50.970">
    <property type="match status" value="2"/>
</dbReference>
<comment type="similarity">
    <text evidence="1 3">Belongs to the TPP enzyme family.</text>
</comment>
<dbReference type="Pfam" id="PF02775">
    <property type="entry name" value="TPP_enzyme_C"/>
    <property type="match status" value="1"/>
</dbReference>
<proteinExistence type="inferred from homology"/>
<evidence type="ECO:0000313" key="8">
    <source>
        <dbReference type="Proteomes" id="UP000233491"/>
    </source>
</evidence>
<dbReference type="PROSITE" id="PS00187">
    <property type="entry name" value="TPP_ENZYMES"/>
    <property type="match status" value="1"/>
</dbReference>
<dbReference type="InterPro" id="IPR011766">
    <property type="entry name" value="TPP_enzyme_TPP-bd"/>
</dbReference>
<dbReference type="RefSeq" id="WP_101288051.1">
    <property type="nucleotide sequence ID" value="NZ_FOUQ01000001.1"/>
</dbReference>
<keyword evidence="2 3" id="KW-0786">Thiamine pyrophosphate</keyword>